<dbReference type="PANTHER" id="PTHR47955">
    <property type="entry name" value="CYTOCHROME P450 FAMILY 71 PROTEIN"/>
    <property type="match status" value="1"/>
</dbReference>
<evidence type="ECO:0000313" key="10">
    <source>
        <dbReference type="EMBL" id="KAF7833519.1"/>
    </source>
</evidence>
<keyword evidence="3 8" id="KW-0349">Heme</keyword>
<dbReference type="GO" id="GO:0005506">
    <property type="term" value="F:iron ion binding"/>
    <property type="evidence" value="ECO:0007669"/>
    <property type="project" value="InterPro"/>
</dbReference>
<dbReference type="InterPro" id="IPR002401">
    <property type="entry name" value="Cyt_P450_E_grp-I"/>
</dbReference>
<keyword evidence="4 8" id="KW-0479">Metal-binding</keyword>
<comment type="cofactor">
    <cofactor evidence="1 8">
        <name>heme</name>
        <dbReference type="ChEBI" id="CHEBI:30413"/>
    </cofactor>
</comment>
<dbReference type="OrthoDB" id="1470350at2759"/>
<dbReference type="InterPro" id="IPR001128">
    <property type="entry name" value="Cyt_P450"/>
</dbReference>
<evidence type="ECO:0000256" key="9">
    <source>
        <dbReference type="RuleBase" id="RU000461"/>
    </source>
</evidence>
<dbReference type="InterPro" id="IPR017972">
    <property type="entry name" value="Cyt_P450_CS"/>
</dbReference>
<evidence type="ECO:0000256" key="2">
    <source>
        <dbReference type="ARBA" id="ARBA00010617"/>
    </source>
</evidence>
<dbReference type="GO" id="GO:0016705">
    <property type="term" value="F:oxidoreductase activity, acting on paired donors, with incorporation or reduction of molecular oxygen"/>
    <property type="evidence" value="ECO:0007669"/>
    <property type="project" value="InterPro"/>
</dbReference>
<dbReference type="PANTHER" id="PTHR47955:SF8">
    <property type="entry name" value="CYTOCHROME P450 71D11-LIKE"/>
    <property type="match status" value="1"/>
</dbReference>
<evidence type="ECO:0000256" key="4">
    <source>
        <dbReference type="ARBA" id="ARBA00022723"/>
    </source>
</evidence>
<evidence type="ECO:0000256" key="1">
    <source>
        <dbReference type="ARBA" id="ARBA00001971"/>
    </source>
</evidence>
<evidence type="ECO:0000256" key="8">
    <source>
        <dbReference type="PIRSR" id="PIRSR602401-1"/>
    </source>
</evidence>
<dbReference type="EMBL" id="JAAIUW010000005">
    <property type="protein sequence ID" value="KAF7833519.1"/>
    <property type="molecule type" value="Genomic_DNA"/>
</dbReference>
<evidence type="ECO:0000313" key="11">
    <source>
        <dbReference type="Proteomes" id="UP000634136"/>
    </source>
</evidence>
<accession>A0A835C6A6</accession>
<evidence type="ECO:0000256" key="6">
    <source>
        <dbReference type="ARBA" id="ARBA00023004"/>
    </source>
</evidence>
<keyword evidence="5 9" id="KW-0560">Oxidoreductase</keyword>
<dbReference type="CDD" id="cd11072">
    <property type="entry name" value="CYP71-like"/>
    <property type="match status" value="1"/>
</dbReference>
<dbReference type="InterPro" id="IPR036396">
    <property type="entry name" value="Cyt_P450_sf"/>
</dbReference>
<dbReference type="PROSITE" id="PS00086">
    <property type="entry name" value="CYTOCHROME_P450"/>
    <property type="match status" value="1"/>
</dbReference>
<dbReference type="PRINTS" id="PR00385">
    <property type="entry name" value="P450"/>
</dbReference>
<gene>
    <name evidence="10" type="ORF">G2W53_015852</name>
</gene>
<sequence>MERSKKINNSSSNLPLPPGPWKLPIIGSLHHLITFPPSASLPHHQLRDLAKKHGPLMHMKLCERSTIIASSPEVAREIYKTHDLLFAQRPHSIPGDIVNNGCAGIALAPYGNFWRQMRKLCTIELLSTKRVRSYHCIRGEEVMKMMGRISKEDVGCCINLGERIFHLMYGVISRASFGERFEEEDAIFEVVKAVMNESAGLNLTDLFPSQKWLHVISGERGKYKELKKKVERVLDGIINGLALKKVGGEEGSEEAAQGLLPVLMSLKDQGDLELPLTMGDVKADIFVGATETSSITIEWAMSELLRNPVAMKRAQEEVRQVFGSKGYIEEASIQKLEYLKAVIKETLRLHPPLPLTVPREARESCEILGFHIPKGTQVFVNIWAIMRDPKHWDEAERFYPERFLESGIDYTSSSNFHYKPFGAGKRICPGILFALPNVELALAHLLFYFDWKLPIGTTPQNLDMSEVFGFSVKKKKDLFLDHLTLGLFAVLEFYEHLPLPRFSHLELSIGPSESRKGHNNCSKEYIAVEPQEWSVMHELLGISVLSCTVEPEVSVAATLVKVCTLASSSLDGSCTTNDDSSTSNFDSSLSSGFTIVVSSIAFGATPYVTTEDNSSFSSEEANKFSSASVLSTASSVSLDLTIFAKPEEISLFNSSTSTLSSSTTSGIAKSFS</sequence>
<name>A0A835C6A6_9FABA</name>
<dbReference type="Gene3D" id="1.10.630.10">
    <property type="entry name" value="Cytochrome P450"/>
    <property type="match status" value="1"/>
</dbReference>
<evidence type="ECO:0000256" key="5">
    <source>
        <dbReference type="ARBA" id="ARBA00023002"/>
    </source>
</evidence>
<comment type="similarity">
    <text evidence="2 9">Belongs to the cytochrome P450 family.</text>
</comment>
<protein>
    <submittedName>
        <fullName evidence="10">Premnaspirodiene oxygenase-like</fullName>
    </submittedName>
</protein>
<dbReference type="Proteomes" id="UP000634136">
    <property type="component" value="Unassembled WGS sequence"/>
</dbReference>
<dbReference type="GO" id="GO:0004497">
    <property type="term" value="F:monooxygenase activity"/>
    <property type="evidence" value="ECO:0007669"/>
    <property type="project" value="UniProtKB-KW"/>
</dbReference>
<keyword evidence="6 8" id="KW-0408">Iron</keyword>
<comment type="caution">
    <text evidence="10">The sequence shown here is derived from an EMBL/GenBank/DDBJ whole genome shotgun (WGS) entry which is preliminary data.</text>
</comment>
<keyword evidence="7 9" id="KW-0503">Monooxygenase</keyword>
<dbReference type="FunFam" id="1.10.630.10:FF:000043">
    <property type="entry name" value="Cytochrome P450 99A2"/>
    <property type="match status" value="1"/>
</dbReference>
<dbReference type="Pfam" id="PF00067">
    <property type="entry name" value="p450"/>
    <property type="match status" value="1"/>
</dbReference>
<feature type="binding site" description="axial binding residue" evidence="8">
    <location>
        <position position="428"/>
    </location>
    <ligand>
        <name>heme</name>
        <dbReference type="ChEBI" id="CHEBI:30413"/>
    </ligand>
    <ligandPart>
        <name>Fe</name>
        <dbReference type="ChEBI" id="CHEBI:18248"/>
    </ligandPart>
</feature>
<dbReference type="GO" id="GO:0020037">
    <property type="term" value="F:heme binding"/>
    <property type="evidence" value="ECO:0007669"/>
    <property type="project" value="InterPro"/>
</dbReference>
<evidence type="ECO:0000256" key="3">
    <source>
        <dbReference type="ARBA" id="ARBA00022617"/>
    </source>
</evidence>
<reference evidence="10" key="1">
    <citation type="submission" date="2020-09" db="EMBL/GenBank/DDBJ databases">
        <title>Genome-Enabled Discovery of Anthraquinone Biosynthesis in Senna tora.</title>
        <authorList>
            <person name="Kang S.-H."/>
            <person name="Pandey R.P."/>
            <person name="Lee C.-M."/>
            <person name="Sim J.-S."/>
            <person name="Jeong J.-T."/>
            <person name="Choi B.-S."/>
            <person name="Jung M."/>
            <person name="Ginzburg D."/>
            <person name="Zhao K."/>
            <person name="Won S.Y."/>
            <person name="Oh T.-J."/>
            <person name="Yu Y."/>
            <person name="Kim N.-H."/>
            <person name="Lee O.R."/>
            <person name="Lee T.-H."/>
            <person name="Bashyal P."/>
            <person name="Kim T.-S."/>
            <person name="Lee W.-H."/>
            <person name="Kawkins C."/>
            <person name="Kim C.-K."/>
            <person name="Kim J.S."/>
            <person name="Ahn B.O."/>
            <person name="Rhee S.Y."/>
            <person name="Sohng J.K."/>
        </authorList>
    </citation>
    <scope>NUCLEOTIDE SEQUENCE</scope>
    <source>
        <tissue evidence="10">Leaf</tissue>
    </source>
</reference>
<dbReference type="PRINTS" id="PR00463">
    <property type="entry name" value="EP450I"/>
</dbReference>
<evidence type="ECO:0000256" key="7">
    <source>
        <dbReference type="ARBA" id="ARBA00023033"/>
    </source>
</evidence>
<keyword evidence="11" id="KW-1185">Reference proteome</keyword>
<dbReference type="AlphaFoldDB" id="A0A835C6A6"/>
<dbReference type="SUPFAM" id="SSF48264">
    <property type="entry name" value="Cytochrome P450"/>
    <property type="match status" value="1"/>
</dbReference>
<organism evidence="10 11">
    <name type="scientific">Senna tora</name>
    <dbReference type="NCBI Taxonomy" id="362788"/>
    <lineage>
        <taxon>Eukaryota</taxon>
        <taxon>Viridiplantae</taxon>
        <taxon>Streptophyta</taxon>
        <taxon>Embryophyta</taxon>
        <taxon>Tracheophyta</taxon>
        <taxon>Spermatophyta</taxon>
        <taxon>Magnoliopsida</taxon>
        <taxon>eudicotyledons</taxon>
        <taxon>Gunneridae</taxon>
        <taxon>Pentapetalae</taxon>
        <taxon>rosids</taxon>
        <taxon>fabids</taxon>
        <taxon>Fabales</taxon>
        <taxon>Fabaceae</taxon>
        <taxon>Caesalpinioideae</taxon>
        <taxon>Cassia clade</taxon>
        <taxon>Senna</taxon>
    </lineage>
</organism>
<proteinExistence type="inferred from homology"/>